<evidence type="ECO:0000256" key="12">
    <source>
        <dbReference type="PIRSR" id="PIRSR006816-2"/>
    </source>
</evidence>
<evidence type="ECO:0000313" key="16">
    <source>
        <dbReference type="EMBL" id="VFK01739.1"/>
    </source>
</evidence>
<evidence type="ECO:0000256" key="3">
    <source>
        <dbReference type="ARBA" id="ARBA00022630"/>
    </source>
</evidence>
<dbReference type="SUPFAM" id="SSF52343">
    <property type="entry name" value="Ferredoxin reductase-like, C-terminal NADP-linked domain"/>
    <property type="match status" value="1"/>
</dbReference>
<keyword evidence="6 11" id="KW-0274">FAD</keyword>
<keyword evidence="9 12" id="KW-0411">Iron-sulfur</keyword>
<evidence type="ECO:0000313" key="14">
    <source>
        <dbReference type="EMBL" id="VFJ94620.1"/>
    </source>
</evidence>
<dbReference type="PANTHER" id="PTHR43513">
    <property type="entry name" value="DIHYDROOROTATE DEHYDROGENASE B (NAD(+)), ELECTRON TRANSFER SUBUNIT"/>
    <property type="match status" value="1"/>
</dbReference>
<reference evidence="14" key="1">
    <citation type="submission" date="2019-02" db="EMBL/GenBank/DDBJ databases">
        <authorList>
            <person name="Gruber-Vodicka R. H."/>
            <person name="Seah K. B. B."/>
        </authorList>
    </citation>
    <scope>NUCLEOTIDE SEQUENCE</scope>
    <source>
        <strain evidence="16">BECK_SA2B12</strain>
        <strain evidence="14">BECK_SA2B15</strain>
        <strain evidence="15">BECK_SA2B20</strain>
    </source>
</reference>
<organism evidence="14">
    <name type="scientific">Candidatus Kentrum eta</name>
    <dbReference type="NCBI Taxonomy" id="2126337"/>
    <lineage>
        <taxon>Bacteria</taxon>
        <taxon>Pseudomonadati</taxon>
        <taxon>Pseudomonadota</taxon>
        <taxon>Gammaproteobacteria</taxon>
        <taxon>Candidatus Kentrum</taxon>
    </lineage>
</organism>
<evidence type="ECO:0000313" key="15">
    <source>
        <dbReference type="EMBL" id="VFJ95171.1"/>
    </source>
</evidence>
<feature type="domain" description="FAD-binding FR-type" evidence="13">
    <location>
        <begin position="1"/>
        <end position="104"/>
    </location>
</feature>
<dbReference type="EMBL" id="CAADFJ010000071">
    <property type="protein sequence ID" value="VFK01739.1"/>
    <property type="molecule type" value="Genomic_DNA"/>
</dbReference>
<keyword evidence="8 12" id="KW-0408">Iron</keyword>
<comment type="cofactor">
    <cofactor evidence="10">
        <name>[2Fe-2S] cluster</name>
        <dbReference type="ChEBI" id="CHEBI:190135"/>
    </cofactor>
</comment>
<dbReference type="PANTHER" id="PTHR43513:SF3">
    <property type="entry name" value="DIHYDROOROTATE DEHYDROGENASE B (NAD(+)), ELECTRON TRANSFER SUBUNIT-RELATED"/>
    <property type="match status" value="1"/>
</dbReference>
<dbReference type="SUPFAM" id="SSF63380">
    <property type="entry name" value="Riboflavin synthase domain-like"/>
    <property type="match status" value="1"/>
</dbReference>
<keyword evidence="7" id="KW-0249">Electron transport</keyword>
<accession>A0A450UQ70</accession>
<gene>
    <name evidence="14" type="ORF">BECKH772A_GA0070896_100746</name>
    <name evidence="15" type="ORF">BECKH772B_GA0070898_100726</name>
    <name evidence="16" type="ORF">BECKH772C_GA0070978_100716</name>
</gene>
<evidence type="ECO:0000256" key="10">
    <source>
        <dbReference type="ARBA" id="ARBA00034078"/>
    </source>
</evidence>
<evidence type="ECO:0000256" key="2">
    <source>
        <dbReference type="ARBA" id="ARBA00022448"/>
    </source>
</evidence>
<feature type="binding site" evidence="12">
    <location>
        <position position="268"/>
    </location>
    <ligand>
        <name>[2Fe-2S] cluster</name>
        <dbReference type="ChEBI" id="CHEBI:190135"/>
    </ligand>
</feature>
<dbReference type="Gene3D" id="2.10.240.10">
    <property type="entry name" value="Dihydroorotate dehydrogenase, electron transfer subunit"/>
    <property type="match status" value="1"/>
</dbReference>
<proteinExistence type="inferred from homology"/>
<feature type="binding site" evidence="11">
    <location>
        <begin position="79"/>
        <end position="80"/>
    </location>
    <ligand>
        <name>FAD</name>
        <dbReference type="ChEBI" id="CHEBI:57692"/>
    </ligand>
</feature>
<dbReference type="InterPro" id="IPR037117">
    <property type="entry name" value="Dihydroorotate_DH_ele_sf"/>
</dbReference>
<protein>
    <submittedName>
        <fullName evidence="14">Dihydroorotate oxidase B, electron transfer subunit</fullName>
    </submittedName>
</protein>
<dbReference type="InterPro" id="IPR017938">
    <property type="entry name" value="Riboflavin_synthase-like_b-brl"/>
</dbReference>
<dbReference type="InterPro" id="IPR012165">
    <property type="entry name" value="Cyt_c3_hydrogenase_gsu"/>
</dbReference>
<dbReference type="AlphaFoldDB" id="A0A450UQ70"/>
<evidence type="ECO:0000256" key="8">
    <source>
        <dbReference type="ARBA" id="ARBA00023004"/>
    </source>
</evidence>
<evidence type="ECO:0000256" key="11">
    <source>
        <dbReference type="PIRSR" id="PIRSR006816-1"/>
    </source>
</evidence>
<dbReference type="GO" id="GO:0046872">
    <property type="term" value="F:metal ion binding"/>
    <property type="evidence" value="ECO:0007669"/>
    <property type="project" value="UniProtKB-KW"/>
</dbReference>
<comment type="similarity">
    <text evidence="1">Belongs to the PyrK family.</text>
</comment>
<keyword evidence="2" id="KW-0813">Transport</keyword>
<feature type="binding site" evidence="12">
    <location>
        <position position="292"/>
    </location>
    <ligand>
        <name>[2Fe-2S] cluster</name>
        <dbReference type="ChEBI" id="CHEBI:190135"/>
    </ligand>
</feature>
<dbReference type="Gene3D" id="2.40.30.10">
    <property type="entry name" value="Translation factors"/>
    <property type="match status" value="1"/>
</dbReference>
<keyword evidence="4 12" id="KW-0001">2Fe-2S</keyword>
<comment type="cofactor">
    <cofactor evidence="12">
        <name>[2Fe-2S] cluster</name>
        <dbReference type="ChEBI" id="CHEBI:190135"/>
    </cofactor>
    <text evidence="12">Binds 1 [2Fe-2S] cluster per subunit.</text>
</comment>
<keyword evidence="3 11" id="KW-0285">Flavoprotein</keyword>
<evidence type="ECO:0000256" key="6">
    <source>
        <dbReference type="ARBA" id="ARBA00022827"/>
    </source>
</evidence>
<name>A0A450UQ70_9GAMM</name>
<dbReference type="InterPro" id="IPR050353">
    <property type="entry name" value="PyrK_electron_transfer"/>
</dbReference>
<dbReference type="GO" id="GO:0051537">
    <property type="term" value="F:2 iron, 2 sulfur cluster binding"/>
    <property type="evidence" value="ECO:0007669"/>
    <property type="project" value="UniProtKB-KW"/>
</dbReference>
<evidence type="ECO:0000256" key="1">
    <source>
        <dbReference type="ARBA" id="ARBA00006422"/>
    </source>
</evidence>
<dbReference type="Pfam" id="PF10418">
    <property type="entry name" value="DHODB_Fe-S_bind"/>
    <property type="match status" value="1"/>
</dbReference>
<evidence type="ECO:0000259" key="13">
    <source>
        <dbReference type="PROSITE" id="PS51384"/>
    </source>
</evidence>
<dbReference type="InterPro" id="IPR019480">
    <property type="entry name" value="Dihydroorotate_DH_Fe-S-bd"/>
</dbReference>
<dbReference type="GO" id="GO:0016491">
    <property type="term" value="F:oxidoreductase activity"/>
    <property type="evidence" value="ECO:0007669"/>
    <property type="project" value="InterPro"/>
</dbReference>
<dbReference type="InterPro" id="IPR017927">
    <property type="entry name" value="FAD-bd_FR_type"/>
</dbReference>
<dbReference type="EMBL" id="CAADFI010000072">
    <property type="protein sequence ID" value="VFJ95171.1"/>
    <property type="molecule type" value="Genomic_DNA"/>
</dbReference>
<evidence type="ECO:0000256" key="7">
    <source>
        <dbReference type="ARBA" id="ARBA00022982"/>
    </source>
</evidence>
<dbReference type="PIRSF" id="PIRSF006816">
    <property type="entry name" value="Cyc3_hyd_g"/>
    <property type="match status" value="1"/>
</dbReference>
<dbReference type="Gene3D" id="3.40.50.80">
    <property type="entry name" value="Nucleotide-binding domain of ferredoxin-NADP reductase (FNR) module"/>
    <property type="match status" value="1"/>
</dbReference>
<dbReference type="GO" id="GO:0006221">
    <property type="term" value="P:pyrimidine nucleotide biosynthetic process"/>
    <property type="evidence" value="ECO:0007669"/>
    <property type="project" value="InterPro"/>
</dbReference>
<feature type="binding site" evidence="12">
    <location>
        <position position="273"/>
    </location>
    <ligand>
        <name>[2Fe-2S] cluster</name>
        <dbReference type="ChEBI" id="CHEBI:190135"/>
    </ligand>
</feature>
<comment type="cofactor">
    <cofactor evidence="11">
        <name>FAD</name>
        <dbReference type="ChEBI" id="CHEBI:57692"/>
    </cofactor>
    <text evidence="11">Binds 1 FAD per subunit.</text>
</comment>
<sequence>MHRATLFVEQAEILSRESFQGDRIILRIAAPRIAAAALPGTFLHVRCDPERPMRRPISLMAAEPASGRLTILFKVVGKGTERLAARAVGDVLDIIGPIGTGFRPLEDRPRALLVGGGLGIPPMVFLAGWLAQGGQTSKRAGEGGGGASPAQPAAYRPLLLMGSEIPFPFHPCPSRLPVPAPDGVTAAMPLMEALGIPSRLASRRGYPGSFNGWVTALARTWLMAQPPGAYRDIALYACGPEPMLRATAHLAREYDLPCQVCLEEFMACGVGACAGCAVPVTTPAGVAMKRVCVDGPVFDAGEVFG</sequence>
<dbReference type="InterPro" id="IPR039261">
    <property type="entry name" value="FNR_nucleotide-bd"/>
</dbReference>
<dbReference type="PROSITE" id="PS51384">
    <property type="entry name" value="FAD_FR"/>
    <property type="match status" value="1"/>
</dbReference>
<evidence type="ECO:0000256" key="5">
    <source>
        <dbReference type="ARBA" id="ARBA00022723"/>
    </source>
</evidence>
<evidence type="ECO:0000256" key="4">
    <source>
        <dbReference type="ARBA" id="ARBA00022714"/>
    </source>
</evidence>
<feature type="binding site" evidence="11">
    <location>
        <begin position="55"/>
        <end position="58"/>
    </location>
    <ligand>
        <name>FAD</name>
        <dbReference type="ChEBI" id="CHEBI:57692"/>
    </ligand>
</feature>
<dbReference type="GO" id="GO:0050660">
    <property type="term" value="F:flavin adenine dinucleotide binding"/>
    <property type="evidence" value="ECO:0007669"/>
    <property type="project" value="InterPro"/>
</dbReference>
<feature type="binding site" evidence="12">
    <location>
        <position position="276"/>
    </location>
    <ligand>
        <name>[2Fe-2S] cluster</name>
        <dbReference type="ChEBI" id="CHEBI:190135"/>
    </ligand>
</feature>
<evidence type="ECO:0000256" key="9">
    <source>
        <dbReference type="ARBA" id="ARBA00023014"/>
    </source>
</evidence>
<keyword evidence="5 12" id="KW-0479">Metal-binding</keyword>
<dbReference type="EMBL" id="CAADFG010000074">
    <property type="protein sequence ID" value="VFJ94620.1"/>
    <property type="molecule type" value="Genomic_DNA"/>
</dbReference>